<evidence type="ECO:0000313" key="9">
    <source>
        <dbReference type="EMBL" id="MFC7395166.1"/>
    </source>
</evidence>
<dbReference type="Gene3D" id="3.30.360.10">
    <property type="entry name" value="Dihydrodipicolinate Reductase, domain 2"/>
    <property type="match status" value="1"/>
</dbReference>
<dbReference type="SUPFAM" id="SSF51735">
    <property type="entry name" value="NAD(P)-binding Rossmann-fold domains"/>
    <property type="match status" value="1"/>
</dbReference>
<keyword evidence="10" id="KW-1185">Reference proteome</keyword>
<dbReference type="Pfam" id="PF01958">
    <property type="entry name" value="Asp_DH_C"/>
    <property type="match status" value="1"/>
</dbReference>
<protein>
    <recommendedName>
        <fullName evidence="6">L-aspartate dehydrogenase</fullName>
        <ecNumber evidence="6">1.4.1.21</ecNumber>
    </recommendedName>
</protein>
<evidence type="ECO:0000313" key="10">
    <source>
        <dbReference type="Proteomes" id="UP001596505"/>
    </source>
</evidence>
<comment type="pathway">
    <text evidence="6">Cofactor biosynthesis; NAD(+) biosynthesis; iminoaspartate from L-aspartate (dehydrogenase route): step 1/1.</text>
</comment>
<dbReference type="Pfam" id="PF03447">
    <property type="entry name" value="NAD_binding_3"/>
    <property type="match status" value="1"/>
</dbReference>
<dbReference type="NCBIfam" id="NF009829">
    <property type="entry name" value="PRK13303.1-4"/>
    <property type="match status" value="1"/>
</dbReference>
<dbReference type="Proteomes" id="UP001596505">
    <property type="component" value="Unassembled WGS sequence"/>
</dbReference>
<comment type="similarity">
    <text evidence="1 6">Belongs to the L-aspartate dehydrogenase family.</text>
</comment>
<dbReference type="EMBL" id="JBHTCO010000043">
    <property type="protein sequence ID" value="MFC7395166.1"/>
    <property type="molecule type" value="Genomic_DNA"/>
</dbReference>
<dbReference type="InterPro" id="IPR020626">
    <property type="entry name" value="Asp_DH_prok"/>
</dbReference>
<feature type="binding site" evidence="6">
    <location>
        <position position="124"/>
    </location>
    <ligand>
        <name>NAD(+)</name>
        <dbReference type="ChEBI" id="CHEBI:57540"/>
    </ligand>
</feature>
<dbReference type="PANTHER" id="PTHR31873:SF6">
    <property type="entry name" value="ASPARTATE DEHYDROGENASE DOMAIN-CONTAINING PROTEIN"/>
    <property type="match status" value="1"/>
</dbReference>
<dbReference type="PANTHER" id="PTHR31873">
    <property type="entry name" value="L-ASPARTATE DEHYDROGENASE-RELATED"/>
    <property type="match status" value="1"/>
</dbReference>
<feature type="domain" description="Aspartate dehydrogenase" evidence="7">
    <location>
        <begin position="160"/>
        <end position="247"/>
    </location>
</feature>
<evidence type="ECO:0000256" key="5">
    <source>
        <dbReference type="ARBA" id="ARBA00023027"/>
    </source>
</evidence>
<evidence type="ECO:0000256" key="6">
    <source>
        <dbReference type="HAMAP-Rule" id="MF_01265"/>
    </source>
</evidence>
<comment type="function">
    <text evidence="6">Specifically catalyzes the NAD or NADP-dependent dehydrogenation of L-aspartate to iminoaspartate.</text>
</comment>
<comment type="caution">
    <text evidence="9">The sequence shown here is derived from an EMBL/GenBank/DDBJ whole genome shotgun (WGS) entry which is preliminary data.</text>
</comment>
<feature type="active site" evidence="6">
    <location>
        <position position="212"/>
    </location>
</feature>
<name>A0ABW2Q3M3_9BACL</name>
<proteinExistence type="inferred from homology"/>
<evidence type="ECO:0000256" key="2">
    <source>
        <dbReference type="ARBA" id="ARBA00022642"/>
    </source>
</evidence>
<keyword evidence="2 6" id="KW-0662">Pyridine nucleotide biosynthesis</keyword>
<feature type="domain" description="Aspartate/homoserine dehydrogenase NAD-binding" evidence="8">
    <location>
        <begin position="7"/>
        <end position="121"/>
    </location>
</feature>
<evidence type="ECO:0000256" key="1">
    <source>
        <dbReference type="ARBA" id="ARBA00008331"/>
    </source>
</evidence>
<comment type="catalytic activity">
    <reaction evidence="6">
        <text>L-aspartate + NAD(+) + H2O = oxaloacetate + NH4(+) + NADH + H(+)</text>
        <dbReference type="Rhea" id="RHEA:11788"/>
        <dbReference type="ChEBI" id="CHEBI:15377"/>
        <dbReference type="ChEBI" id="CHEBI:15378"/>
        <dbReference type="ChEBI" id="CHEBI:16452"/>
        <dbReference type="ChEBI" id="CHEBI:28938"/>
        <dbReference type="ChEBI" id="CHEBI:29991"/>
        <dbReference type="ChEBI" id="CHEBI:57540"/>
        <dbReference type="ChEBI" id="CHEBI:57945"/>
        <dbReference type="EC" id="1.4.1.21"/>
    </reaction>
</comment>
<dbReference type="NCBIfam" id="TIGR03855">
    <property type="entry name" value="NAD_NadX"/>
    <property type="match status" value="1"/>
</dbReference>
<keyword evidence="5 6" id="KW-0520">NAD</keyword>
<gene>
    <name evidence="6" type="primary">nadX</name>
    <name evidence="9" type="ORF">ACFQRG_19850</name>
</gene>
<keyword evidence="3 6" id="KW-0521">NADP</keyword>
<dbReference type="InterPro" id="IPR002811">
    <property type="entry name" value="Asp_DH"/>
</dbReference>
<dbReference type="InterPro" id="IPR036291">
    <property type="entry name" value="NAD(P)-bd_dom_sf"/>
</dbReference>
<evidence type="ECO:0000259" key="8">
    <source>
        <dbReference type="Pfam" id="PF03447"/>
    </source>
</evidence>
<dbReference type="PIRSF" id="PIRSF005227">
    <property type="entry name" value="Asp_dh_NAD_syn"/>
    <property type="match status" value="1"/>
</dbReference>
<dbReference type="GO" id="GO:0033735">
    <property type="term" value="F:aspartate dehydrogenase [NAD(P)+] activity"/>
    <property type="evidence" value="ECO:0007669"/>
    <property type="project" value="UniProtKB-EC"/>
</dbReference>
<dbReference type="InterPro" id="IPR011182">
    <property type="entry name" value="L-Asp_DH"/>
</dbReference>
<dbReference type="InterPro" id="IPR005106">
    <property type="entry name" value="Asp/hSer_DH_NAD-bd"/>
</dbReference>
<evidence type="ECO:0000256" key="4">
    <source>
        <dbReference type="ARBA" id="ARBA00023002"/>
    </source>
</evidence>
<accession>A0ABW2Q3M3</accession>
<dbReference type="SUPFAM" id="SSF55347">
    <property type="entry name" value="Glyceraldehyde-3-phosphate dehydrogenase-like, C-terminal domain"/>
    <property type="match status" value="1"/>
</dbReference>
<dbReference type="EC" id="1.4.1.21" evidence="6"/>
<comment type="miscellaneous">
    <text evidence="6">The iminoaspartate product is unstable in aqueous solution and can decompose to oxaloacetate and ammonia.</text>
</comment>
<dbReference type="NCBIfam" id="NF009828">
    <property type="entry name" value="PRK13303.1-3"/>
    <property type="match status" value="1"/>
</dbReference>
<feature type="binding site" evidence="6">
    <location>
        <position position="182"/>
    </location>
    <ligand>
        <name>NAD(+)</name>
        <dbReference type="ChEBI" id="CHEBI:57540"/>
    </ligand>
</feature>
<dbReference type="HAMAP" id="MF_01265">
    <property type="entry name" value="NadX"/>
    <property type="match status" value="1"/>
</dbReference>
<dbReference type="InterPro" id="IPR022487">
    <property type="entry name" value="Asp_DH_arc"/>
</dbReference>
<reference evidence="10" key="1">
    <citation type="journal article" date="2019" name="Int. J. Syst. Evol. Microbiol.">
        <title>The Global Catalogue of Microorganisms (GCM) 10K type strain sequencing project: providing services to taxonomists for standard genome sequencing and annotation.</title>
        <authorList>
            <consortium name="The Broad Institute Genomics Platform"/>
            <consortium name="The Broad Institute Genome Sequencing Center for Infectious Disease"/>
            <person name="Wu L."/>
            <person name="Ma J."/>
        </authorList>
    </citation>
    <scope>NUCLEOTIDE SEQUENCE [LARGE SCALE GENOMIC DNA]</scope>
    <source>
        <strain evidence="10">CGMCC 1.16305</strain>
    </source>
</reference>
<dbReference type="RefSeq" id="WP_380969418.1">
    <property type="nucleotide sequence ID" value="NZ_JBHTCO010000043.1"/>
</dbReference>
<evidence type="ECO:0000259" key="7">
    <source>
        <dbReference type="Pfam" id="PF01958"/>
    </source>
</evidence>
<dbReference type="NCBIfam" id="NF009830">
    <property type="entry name" value="PRK13304.1"/>
    <property type="match status" value="1"/>
</dbReference>
<organism evidence="9 10">
    <name type="scientific">Scopulibacillus cellulosilyticus</name>
    <dbReference type="NCBI Taxonomy" id="2665665"/>
    <lineage>
        <taxon>Bacteria</taxon>
        <taxon>Bacillati</taxon>
        <taxon>Bacillota</taxon>
        <taxon>Bacilli</taxon>
        <taxon>Bacillales</taxon>
        <taxon>Sporolactobacillaceae</taxon>
        <taxon>Scopulibacillus</taxon>
    </lineage>
</organism>
<comment type="catalytic activity">
    <reaction evidence="6">
        <text>L-aspartate + NADP(+) + H2O = oxaloacetate + NH4(+) + NADPH + H(+)</text>
        <dbReference type="Rhea" id="RHEA:11784"/>
        <dbReference type="ChEBI" id="CHEBI:15377"/>
        <dbReference type="ChEBI" id="CHEBI:15378"/>
        <dbReference type="ChEBI" id="CHEBI:16452"/>
        <dbReference type="ChEBI" id="CHEBI:28938"/>
        <dbReference type="ChEBI" id="CHEBI:29991"/>
        <dbReference type="ChEBI" id="CHEBI:57783"/>
        <dbReference type="ChEBI" id="CHEBI:58349"/>
        <dbReference type="EC" id="1.4.1.21"/>
    </reaction>
</comment>
<dbReference type="Gene3D" id="3.40.50.720">
    <property type="entry name" value="NAD(P)-binding Rossmann-like Domain"/>
    <property type="match status" value="1"/>
</dbReference>
<sequence>MKIGLIGCGNIGQFLLKSLNVDGFLDGSQIDAVFVRNKEGYEDLSHRYSTSFYDDFQTFLQSDVDLVIEAATVQSVQQYAREIIKHGKDLLIISVGALADSSFFDELKALSELNGKKVYLPSGAIGGLDVLKATQLTGQLDSVTLTTRKPAASLTDEPVESELVLFDGSAFEAIRKFPKNINVSIILSLAGIGVERTRVKIVADANVNKNIHFIEAKGSFGKLTLNIENNPMPNNPKTSYLAALSVLSSLKDSHEMLEIG</sequence>
<evidence type="ECO:0000256" key="3">
    <source>
        <dbReference type="ARBA" id="ARBA00022857"/>
    </source>
</evidence>
<keyword evidence="4 6" id="KW-0560">Oxidoreductase</keyword>